<sequence length="54" mass="6247">MGRDNSTMAINRLVLAFLGVLPYPVIRALAWLDPLVVRVFPGHYLWLLRRTKLI</sequence>
<proteinExistence type="predicted"/>
<reference evidence="1" key="1">
    <citation type="journal article" date="2015" name="Environ. Microbiol.">
        <title>Pressure adaptation is linked to thermal adaptation in salt-saturated marine habitats.</title>
        <authorList>
            <consortium name="The MAMBA Consortium"/>
            <person name="Alcaide M."/>
            <person name="Stogios P.J."/>
            <person name="Lafraya A."/>
            <person name="Tchigvintsev A."/>
            <person name="Flick R."/>
            <person name="Bargiela R."/>
            <person name="Chernikova T.N."/>
            <person name="Reva O.N."/>
            <person name="Hai T."/>
            <person name="Leggewie C.C."/>
            <person name="Katzke N."/>
            <person name="La Cono V."/>
            <person name="Matesanz R."/>
            <person name="Jebbar M."/>
            <person name="Jaeger K.E."/>
            <person name="Yakimov M.M."/>
            <person name="Yakunin A.F."/>
            <person name="Golyshin P.N."/>
            <person name="Golyshina O.V."/>
            <person name="Savchenko A."/>
            <person name="Ferrer M."/>
        </authorList>
    </citation>
    <scope>NUCLEOTIDE SEQUENCE</scope>
</reference>
<dbReference type="AlphaFoldDB" id="A0A0B5KNQ5"/>
<dbReference type="EMBL" id="KF831421">
    <property type="protein sequence ID" value="AJG38118.1"/>
    <property type="molecule type" value="Genomic_DNA"/>
</dbReference>
<accession>A0A0B5KNQ5</accession>
<organism evidence="1">
    <name type="scientific">bacterium enrichment culture clone fosmid MGS-K1</name>
    <dbReference type="NCBI Taxonomy" id="1549356"/>
    <lineage>
        <taxon>Bacteria</taxon>
        <taxon>environmental samples</taxon>
    </lineage>
</organism>
<protein>
    <submittedName>
        <fullName evidence="1">Uncharacterized protein</fullName>
    </submittedName>
</protein>
<evidence type="ECO:0000313" key="1">
    <source>
        <dbReference type="EMBL" id="AJG38118.1"/>
    </source>
</evidence>
<name>A0A0B5KNQ5_9BACT</name>